<proteinExistence type="predicted"/>
<dbReference type="Pfam" id="PF05768">
    <property type="entry name" value="Glrx-like"/>
    <property type="match status" value="1"/>
</dbReference>
<comment type="caution">
    <text evidence="1">The sequence shown here is derived from an EMBL/GenBank/DDBJ whole genome shotgun (WGS) entry which is preliminary data.</text>
</comment>
<gene>
    <name evidence="1" type="ORF">OPS25_08055</name>
</gene>
<keyword evidence="2" id="KW-1185">Reference proteome</keyword>
<dbReference type="EMBL" id="JAPFRD010000010">
    <property type="protein sequence ID" value="MCW8108445.1"/>
    <property type="molecule type" value="Genomic_DNA"/>
</dbReference>
<dbReference type="RefSeq" id="WP_265617165.1">
    <property type="nucleotide sequence ID" value="NZ_JAPFRD010000010.1"/>
</dbReference>
<evidence type="ECO:0000313" key="1">
    <source>
        <dbReference type="EMBL" id="MCW8108445.1"/>
    </source>
</evidence>
<dbReference type="SUPFAM" id="SSF52833">
    <property type="entry name" value="Thioredoxin-like"/>
    <property type="match status" value="1"/>
</dbReference>
<name>A0ABT3P6P6_9ALTE</name>
<dbReference type="Gene3D" id="3.40.30.10">
    <property type="entry name" value="Glutaredoxin"/>
    <property type="match status" value="1"/>
</dbReference>
<reference evidence="1" key="1">
    <citation type="submission" date="2022-11" db="EMBL/GenBank/DDBJ databases">
        <title>Alteromonas sp. nov., isolated from sea water of the Qingdao.</title>
        <authorList>
            <person name="Wang Q."/>
        </authorList>
    </citation>
    <scope>NUCLEOTIDE SEQUENCE</scope>
    <source>
        <strain evidence="1">ASW11-7</strain>
    </source>
</reference>
<dbReference type="InterPro" id="IPR036249">
    <property type="entry name" value="Thioredoxin-like_sf"/>
</dbReference>
<protein>
    <submittedName>
        <fullName evidence="1">Glutaredoxin family protein</fullName>
    </submittedName>
</protein>
<sequence>MLSVVLYTGPGCHLCEDAMALLAQINQPIDVKKVNIRNDAELYHLYGARIPVIKREDTHAELGWPFDNATLEQFLK</sequence>
<dbReference type="Proteomes" id="UP001142810">
    <property type="component" value="Unassembled WGS sequence"/>
</dbReference>
<accession>A0ABT3P6P6</accession>
<dbReference type="InterPro" id="IPR008554">
    <property type="entry name" value="Glutaredoxin-like"/>
</dbReference>
<organism evidence="1 2">
    <name type="scientific">Alteromonas aquimaris</name>
    <dbReference type="NCBI Taxonomy" id="2998417"/>
    <lineage>
        <taxon>Bacteria</taxon>
        <taxon>Pseudomonadati</taxon>
        <taxon>Pseudomonadota</taxon>
        <taxon>Gammaproteobacteria</taxon>
        <taxon>Alteromonadales</taxon>
        <taxon>Alteromonadaceae</taxon>
        <taxon>Alteromonas/Salinimonas group</taxon>
        <taxon>Alteromonas</taxon>
    </lineage>
</organism>
<evidence type="ECO:0000313" key="2">
    <source>
        <dbReference type="Proteomes" id="UP001142810"/>
    </source>
</evidence>